<dbReference type="EMBL" id="BMOD01000001">
    <property type="protein sequence ID" value="GGJ20420.1"/>
    <property type="molecule type" value="Genomic_DNA"/>
</dbReference>
<keyword evidence="9" id="KW-1185">Reference proteome</keyword>
<dbReference type="RefSeq" id="WP_229684603.1">
    <property type="nucleotide sequence ID" value="NZ_BMOD01000001.1"/>
</dbReference>
<evidence type="ECO:0000259" key="7">
    <source>
        <dbReference type="Pfam" id="PF00361"/>
    </source>
</evidence>
<evidence type="ECO:0000313" key="9">
    <source>
        <dbReference type="Proteomes" id="UP000632222"/>
    </source>
</evidence>
<keyword evidence="5" id="KW-0874">Quinone</keyword>
<gene>
    <name evidence="5 8" type="primary">nuoN</name>
    <name evidence="8" type="ORF">GCM10008938_03310</name>
</gene>
<dbReference type="HAMAP" id="MF_00445">
    <property type="entry name" value="NDH1_NuoN_1"/>
    <property type="match status" value="1"/>
</dbReference>
<feature type="transmembrane region" description="Helical" evidence="5">
    <location>
        <begin position="64"/>
        <end position="88"/>
    </location>
</feature>
<feature type="transmembrane region" description="Helical" evidence="5">
    <location>
        <begin position="38"/>
        <end position="57"/>
    </location>
</feature>
<name>A0ABQ2CWB5_9DEIO</name>
<comment type="subunit">
    <text evidence="5">NDH-1 is composed of 15 different subunits. Subunits NuoA, H, J, K, L, M, N constitute the membrane sector of the complex.</text>
</comment>
<comment type="function">
    <text evidence="5">NDH-1 shuttles electrons from NADH, via FMN and iron-sulfur (Fe-S) centers, to quinones in the respiratory chain. The immediate electron acceptor for the enzyme in this species is believed to be a menaquinone. Couples the redox reaction to proton translocation (for every two electrons transferred, four hydrogen ions are translocated across the cytoplasmic membrane), and thus conserves the redox energy in a proton gradient.</text>
</comment>
<reference evidence="9" key="1">
    <citation type="journal article" date="2019" name="Int. J. Syst. Evol. Microbiol.">
        <title>The Global Catalogue of Microorganisms (GCM) 10K type strain sequencing project: providing services to taxonomists for standard genome sequencing and annotation.</title>
        <authorList>
            <consortium name="The Broad Institute Genomics Platform"/>
            <consortium name="The Broad Institute Genome Sequencing Center for Infectious Disease"/>
            <person name="Wu L."/>
            <person name="Ma J."/>
        </authorList>
    </citation>
    <scope>NUCLEOTIDE SEQUENCE [LARGE SCALE GENOMIC DNA]</scope>
    <source>
        <strain evidence="9">JCM 14370</strain>
    </source>
</reference>
<keyword evidence="5" id="KW-1278">Translocase</keyword>
<keyword evidence="3 5" id="KW-1133">Transmembrane helix</keyword>
<dbReference type="NCBIfam" id="TIGR01770">
    <property type="entry name" value="NDH_I_N"/>
    <property type="match status" value="1"/>
</dbReference>
<comment type="catalytic activity">
    <reaction evidence="5">
        <text>a quinone + NADH + 5 H(+)(in) = a quinol + NAD(+) + 4 H(+)(out)</text>
        <dbReference type="Rhea" id="RHEA:57888"/>
        <dbReference type="ChEBI" id="CHEBI:15378"/>
        <dbReference type="ChEBI" id="CHEBI:24646"/>
        <dbReference type="ChEBI" id="CHEBI:57540"/>
        <dbReference type="ChEBI" id="CHEBI:57945"/>
        <dbReference type="ChEBI" id="CHEBI:132124"/>
    </reaction>
</comment>
<evidence type="ECO:0000256" key="3">
    <source>
        <dbReference type="ARBA" id="ARBA00022989"/>
    </source>
</evidence>
<feature type="transmembrane region" description="Helical" evidence="5">
    <location>
        <begin position="242"/>
        <end position="262"/>
    </location>
</feature>
<dbReference type="EC" id="7.1.1.-" evidence="5"/>
<dbReference type="Proteomes" id="UP000632222">
    <property type="component" value="Unassembled WGS sequence"/>
</dbReference>
<feature type="transmembrane region" description="Helical" evidence="5">
    <location>
        <begin position="400"/>
        <end position="420"/>
    </location>
</feature>
<accession>A0ABQ2CWB5</accession>
<dbReference type="InterPro" id="IPR010096">
    <property type="entry name" value="NADH-Q_OxRdtase_suN/2"/>
</dbReference>
<evidence type="ECO:0000256" key="5">
    <source>
        <dbReference type="HAMAP-Rule" id="MF_00445"/>
    </source>
</evidence>
<protein>
    <recommendedName>
        <fullName evidence="5">NADH-quinone oxidoreductase subunit N</fullName>
        <ecNumber evidence="5">7.1.1.-</ecNumber>
    </recommendedName>
    <alternativeName>
        <fullName evidence="5">NADH dehydrogenase I subunit N</fullName>
    </alternativeName>
    <alternativeName>
        <fullName evidence="5">NDH-1 subunit N</fullName>
    </alternativeName>
</protein>
<evidence type="ECO:0000256" key="4">
    <source>
        <dbReference type="ARBA" id="ARBA00023136"/>
    </source>
</evidence>
<keyword evidence="4 5" id="KW-0472">Membrane</keyword>
<dbReference type="Pfam" id="PF00361">
    <property type="entry name" value="Proton_antipo_M"/>
    <property type="match status" value="1"/>
</dbReference>
<feature type="transmembrane region" description="Helical" evidence="5">
    <location>
        <begin position="441"/>
        <end position="461"/>
    </location>
</feature>
<keyword evidence="5" id="KW-1003">Cell membrane</keyword>
<sequence length="479" mass="51422">MTLQMPDINFTAMLPITIILITAVLATILGFFTTRRNIAMLGITGQVLTLGSLFFLWDQNLTSFAGALQLSNVSLVFAGIILIGSILSQLTSLDHASRSNLNFPEFDIILLYGISGTLLIAFSGDLIVMLIGLEVMSLSTYVLATLQESKRSEEAGMKYFLLGSVASAILIYGIALIFGATGSFGYDSIRQAIASNTFQNEILLLTGSFLLLAGFSFKVAMAPFHQWTPDVYAGSPTIVTQFMSIVVKTAAFAGLISVFLKALPGADWILPAQVILALTMIGGNMAALRQAEIKRALAYSAIAHSGYLGLALLANPELGIPALLYHLLGYTFANAGAFAVVAMLQQDDRGILIPKMRGLYYRKPLHAISLAIFLLSLAGIPPFAGFVAKLVLFGAAFQSGYIAMTVIAIVTSMIAFVYYLRPAVLMFMPAEEAQTLEDRPFPNSTLTVLASVAATVVLGVLPNWVLSLFDNPIVQQAMK</sequence>
<feature type="transmembrane region" description="Helical" evidence="5">
    <location>
        <begin position="268"/>
        <end position="287"/>
    </location>
</feature>
<organism evidence="8 9">
    <name type="scientific">Deinococcus roseus</name>
    <dbReference type="NCBI Taxonomy" id="392414"/>
    <lineage>
        <taxon>Bacteria</taxon>
        <taxon>Thermotogati</taxon>
        <taxon>Deinococcota</taxon>
        <taxon>Deinococci</taxon>
        <taxon>Deinococcales</taxon>
        <taxon>Deinococcaceae</taxon>
        <taxon>Deinococcus</taxon>
    </lineage>
</organism>
<keyword evidence="5" id="KW-0520">NAD</keyword>
<evidence type="ECO:0000256" key="2">
    <source>
        <dbReference type="ARBA" id="ARBA00022692"/>
    </source>
</evidence>
<feature type="domain" description="NADH:quinone oxidoreductase/Mrp antiporter transmembrane" evidence="7">
    <location>
        <begin position="123"/>
        <end position="414"/>
    </location>
</feature>
<keyword evidence="5" id="KW-0813">Transport</keyword>
<feature type="transmembrane region" description="Helical" evidence="5">
    <location>
        <begin position="108"/>
        <end position="133"/>
    </location>
</feature>
<dbReference type="InterPro" id="IPR001750">
    <property type="entry name" value="ND/Mrp_TM"/>
</dbReference>
<feature type="transmembrane region" description="Helical" evidence="5">
    <location>
        <begin position="12"/>
        <end position="32"/>
    </location>
</feature>
<evidence type="ECO:0000256" key="6">
    <source>
        <dbReference type="RuleBase" id="RU000320"/>
    </source>
</evidence>
<evidence type="ECO:0000313" key="8">
    <source>
        <dbReference type="EMBL" id="GGJ20420.1"/>
    </source>
</evidence>
<comment type="subcellular location">
    <subcellularLocation>
        <location evidence="5">Cell membrane</location>
        <topology evidence="5">Multi-pass membrane protein</topology>
    </subcellularLocation>
    <subcellularLocation>
        <location evidence="1">Endomembrane system</location>
        <topology evidence="1">Multi-pass membrane protein</topology>
    </subcellularLocation>
    <subcellularLocation>
        <location evidence="6">Membrane</location>
        <topology evidence="6">Multi-pass membrane protein</topology>
    </subcellularLocation>
</comment>
<evidence type="ECO:0000256" key="1">
    <source>
        <dbReference type="ARBA" id="ARBA00004127"/>
    </source>
</evidence>
<dbReference type="PANTHER" id="PTHR22773">
    <property type="entry name" value="NADH DEHYDROGENASE"/>
    <property type="match status" value="1"/>
</dbReference>
<feature type="transmembrane region" description="Helical" evidence="5">
    <location>
        <begin position="320"/>
        <end position="344"/>
    </location>
</feature>
<feature type="transmembrane region" description="Helical" evidence="5">
    <location>
        <begin position="159"/>
        <end position="182"/>
    </location>
</feature>
<keyword evidence="2 5" id="KW-0812">Transmembrane</keyword>
<feature type="transmembrane region" description="Helical" evidence="5">
    <location>
        <begin position="202"/>
        <end position="221"/>
    </location>
</feature>
<feature type="transmembrane region" description="Helical" evidence="5">
    <location>
        <begin position="365"/>
        <end position="388"/>
    </location>
</feature>
<comment type="caution">
    <text evidence="8">The sequence shown here is derived from an EMBL/GenBank/DDBJ whole genome shotgun (WGS) entry which is preliminary data.</text>
</comment>
<proteinExistence type="inferred from homology"/>
<comment type="similarity">
    <text evidence="5">Belongs to the complex I subunit 2 family.</text>
</comment>